<evidence type="ECO:0000259" key="1">
    <source>
        <dbReference type="PROSITE" id="PS50151"/>
    </source>
</evidence>
<feature type="domain" description="UVR" evidence="1">
    <location>
        <begin position="135"/>
        <end position="170"/>
    </location>
</feature>
<name>A0A1M6V0X3_9CLOT</name>
<dbReference type="OrthoDB" id="9788704at2"/>
<dbReference type="STRING" id="1121302.SAMN02745163_04395"/>
<dbReference type="PANTHER" id="PTHR38430:SF1">
    <property type="entry name" value="PROTEIN-ARGININE KINASE ACTIVATOR PROTEIN"/>
    <property type="match status" value="1"/>
</dbReference>
<dbReference type="Proteomes" id="UP000184310">
    <property type="component" value="Unassembled WGS sequence"/>
</dbReference>
<dbReference type="GO" id="GO:0050897">
    <property type="term" value="F:cobalt ion binding"/>
    <property type="evidence" value="ECO:0007669"/>
    <property type="project" value="TreeGrafter"/>
</dbReference>
<dbReference type="GO" id="GO:1990170">
    <property type="term" value="P:stress response to cadmium ion"/>
    <property type="evidence" value="ECO:0007669"/>
    <property type="project" value="TreeGrafter"/>
</dbReference>
<dbReference type="Pfam" id="PF02151">
    <property type="entry name" value="UVR"/>
    <property type="match status" value="1"/>
</dbReference>
<dbReference type="GO" id="GO:0016301">
    <property type="term" value="F:kinase activity"/>
    <property type="evidence" value="ECO:0007669"/>
    <property type="project" value="UniProtKB-KW"/>
</dbReference>
<dbReference type="PANTHER" id="PTHR38430">
    <property type="entry name" value="PROTEIN-ARGININE KINASE ACTIVATOR PROTEIN"/>
    <property type="match status" value="1"/>
</dbReference>
<keyword evidence="3" id="KW-1185">Reference proteome</keyword>
<proteinExistence type="predicted"/>
<sequence>MLCEKCNVNEATVHIVKVTSGNKEEMRLCEKCASEISEIPFNTEIKNMDNFTFQSLLSGLVDYISNNPKNKSVEEKVCERCKMTYSDFKKTGLLGCSSCYSSFSNTIKPVIKRVQGDLEHVGKIPKKAGKEIIEKKRLLKLKEELQVAILAEEYEKAAILRDEIKAFRENINE</sequence>
<evidence type="ECO:0000313" key="3">
    <source>
        <dbReference type="Proteomes" id="UP000184310"/>
    </source>
</evidence>
<keyword evidence="2" id="KW-0808">Transferase</keyword>
<dbReference type="GO" id="GO:0005507">
    <property type="term" value="F:copper ion binding"/>
    <property type="evidence" value="ECO:0007669"/>
    <property type="project" value="TreeGrafter"/>
</dbReference>
<organism evidence="2 3">
    <name type="scientific">Clostridium cavendishii DSM 21758</name>
    <dbReference type="NCBI Taxonomy" id="1121302"/>
    <lineage>
        <taxon>Bacteria</taxon>
        <taxon>Bacillati</taxon>
        <taxon>Bacillota</taxon>
        <taxon>Clostridia</taxon>
        <taxon>Eubacteriales</taxon>
        <taxon>Clostridiaceae</taxon>
        <taxon>Clostridium</taxon>
    </lineage>
</organism>
<accession>A0A1M6V0X3</accession>
<dbReference type="GO" id="GO:1990169">
    <property type="term" value="P:stress response to copper ion"/>
    <property type="evidence" value="ECO:0007669"/>
    <property type="project" value="TreeGrafter"/>
</dbReference>
<reference evidence="2 3" key="1">
    <citation type="submission" date="2016-11" db="EMBL/GenBank/DDBJ databases">
        <authorList>
            <person name="Jaros S."/>
            <person name="Januszkiewicz K."/>
            <person name="Wedrychowicz H."/>
        </authorList>
    </citation>
    <scope>NUCLEOTIDE SEQUENCE [LARGE SCALE GENOMIC DNA]</scope>
    <source>
        <strain evidence="2 3">DSM 21758</strain>
    </source>
</reference>
<evidence type="ECO:0000313" key="2">
    <source>
        <dbReference type="EMBL" id="SHK75139.1"/>
    </source>
</evidence>
<dbReference type="AlphaFoldDB" id="A0A1M6V0X3"/>
<dbReference type="PIRSF" id="PIRSF015034">
    <property type="entry name" value="YacH"/>
    <property type="match status" value="1"/>
</dbReference>
<dbReference type="EMBL" id="FQZB01000026">
    <property type="protein sequence ID" value="SHK75139.1"/>
    <property type="molecule type" value="Genomic_DNA"/>
</dbReference>
<keyword evidence="2" id="KW-0418">Kinase</keyword>
<dbReference type="InterPro" id="IPR001943">
    <property type="entry name" value="UVR_dom"/>
</dbReference>
<dbReference type="PROSITE" id="PS50151">
    <property type="entry name" value="UVR"/>
    <property type="match status" value="1"/>
</dbReference>
<dbReference type="InterPro" id="IPR025542">
    <property type="entry name" value="YacH"/>
</dbReference>
<dbReference type="RefSeq" id="WP_072993528.1">
    <property type="nucleotide sequence ID" value="NZ_FQZB01000026.1"/>
</dbReference>
<dbReference type="GO" id="GO:0046870">
    <property type="term" value="F:cadmium ion binding"/>
    <property type="evidence" value="ECO:0007669"/>
    <property type="project" value="TreeGrafter"/>
</dbReference>
<gene>
    <name evidence="2" type="ORF">SAMN02745163_04395</name>
</gene>
<protein>
    <submittedName>
        <fullName evidence="2">Protein-arginine kinase activator protein McsA</fullName>
    </submittedName>
</protein>
<dbReference type="GO" id="GO:0008270">
    <property type="term" value="F:zinc ion binding"/>
    <property type="evidence" value="ECO:0007669"/>
    <property type="project" value="TreeGrafter"/>
</dbReference>